<dbReference type="PATRIC" id="fig|1359161.3.peg.137"/>
<dbReference type="Proteomes" id="UP000033754">
    <property type="component" value="Unassembled WGS sequence"/>
</dbReference>
<comment type="caution">
    <text evidence="1">The sequence shown here is derived from an EMBL/GenBank/DDBJ whole genome shotgun (WGS) entry which is preliminary data.</text>
</comment>
<dbReference type="EMBL" id="LANT01000001">
    <property type="protein sequence ID" value="KJV68637.1"/>
    <property type="molecule type" value="Genomic_DNA"/>
</dbReference>
<protein>
    <submittedName>
        <fullName evidence="1">Uncharacterized protein</fullName>
    </submittedName>
</protein>
<evidence type="ECO:0000313" key="1">
    <source>
        <dbReference type="EMBL" id="KJV59458.1"/>
    </source>
</evidence>
<sequence length="49" mass="5524">MTVPIIYFLAAQVRRFLSVLDGDLACFYSANRIAPICTNLDTFGFNVYC</sequence>
<organism evidence="1 3">
    <name type="scientific">Anaplasma phagocytophilum str. NCH-1</name>
    <dbReference type="NCBI Taxonomy" id="1359161"/>
    <lineage>
        <taxon>Bacteria</taxon>
        <taxon>Pseudomonadati</taxon>
        <taxon>Pseudomonadota</taxon>
        <taxon>Alphaproteobacteria</taxon>
        <taxon>Rickettsiales</taxon>
        <taxon>Anaplasmataceae</taxon>
        <taxon>Anaplasma</taxon>
        <taxon>phagocytophilum group</taxon>
    </lineage>
</organism>
<evidence type="ECO:0000313" key="3">
    <source>
        <dbReference type="Proteomes" id="UP000033754"/>
    </source>
</evidence>
<reference evidence="1 3" key="1">
    <citation type="submission" date="2015-01" db="EMBL/GenBank/DDBJ databases">
        <title>Genome Sequencing of Rickettsiales.</title>
        <authorList>
            <person name="Daugherty S.C."/>
            <person name="Su Q."/>
            <person name="Abolude K."/>
            <person name="Beier-Sexton M."/>
            <person name="Carlyon J.A."/>
            <person name="Carter R."/>
            <person name="Day N.P."/>
            <person name="Dumler S.J."/>
            <person name="Dyachenko V."/>
            <person name="Godinez A."/>
            <person name="Kurtti T.J."/>
            <person name="Lichay M."/>
            <person name="Mullins K.E."/>
            <person name="Ott S."/>
            <person name="Pappas-Brown V."/>
            <person name="Paris D.H."/>
            <person name="Patel P."/>
            <person name="Richards A.L."/>
            <person name="Sadzewicz L."/>
            <person name="Sears K."/>
            <person name="Seidman D."/>
            <person name="Sengamalay N."/>
            <person name="Stenos J."/>
            <person name="Tallon L.J."/>
            <person name="Vincent G."/>
            <person name="Fraser C.M."/>
            <person name="Munderloh U."/>
            <person name="Dunning-Hotopp J.C."/>
        </authorList>
    </citation>
    <scope>NUCLEOTIDE SEQUENCE [LARGE SCALE GENOMIC DNA]</scope>
    <source>
        <strain evidence="1 3">NCH-1</strain>
    </source>
</reference>
<gene>
    <name evidence="2" type="ORF">EPHNCH_0132</name>
    <name evidence="1" type="ORF">EPHNCH_1585</name>
</gene>
<dbReference type="AlphaFoldDB" id="A0A0F3MUK0"/>
<accession>A0A0F3MUK0</accession>
<proteinExistence type="predicted"/>
<name>A0A0F3MUK0_ANAPH</name>
<evidence type="ECO:0000313" key="2">
    <source>
        <dbReference type="EMBL" id="KJV68637.1"/>
    </source>
</evidence>
<dbReference type="EMBL" id="LANT01000010">
    <property type="protein sequence ID" value="KJV59458.1"/>
    <property type="molecule type" value="Genomic_DNA"/>
</dbReference>